<reference evidence="1 2" key="1">
    <citation type="submission" date="2015-10" db="EMBL/GenBank/DDBJ databases">
        <title>Full genome of DAOMC 229536 Phialocephala scopiformis, a fungal endophyte of spruce producing the potent anti-insectan compound rugulosin.</title>
        <authorList>
            <consortium name="DOE Joint Genome Institute"/>
            <person name="Walker A.K."/>
            <person name="Frasz S.L."/>
            <person name="Seifert K.A."/>
            <person name="Miller J.D."/>
            <person name="Mondo S.J."/>
            <person name="Labutti K."/>
            <person name="Lipzen A."/>
            <person name="Dockter R."/>
            <person name="Kennedy M."/>
            <person name="Grigoriev I.V."/>
            <person name="Spatafora J.W."/>
        </authorList>
    </citation>
    <scope>NUCLEOTIDE SEQUENCE [LARGE SCALE GENOMIC DNA]</scope>
    <source>
        <strain evidence="1 2">CBS 120377</strain>
    </source>
</reference>
<proteinExistence type="predicted"/>
<dbReference type="Proteomes" id="UP000070700">
    <property type="component" value="Unassembled WGS sequence"/>
</dbReference>
<organism evidence="1 2">
    <name type="scientific">Mollisia scopiformis</name>
    <name type="common">Conifer needle endophyte fungus</name>
    <name type="synonym">Phialocephala scopiformis</name>
    <dbReference type="NCBI Taxonomy" id="149040"/>
    <lineage>
        <taxon>Eukaryota</taxon>
        <taxon>Fungi</taxon>
        <taxon>Dikarya</taxon>
        <taxon>Ascomycota</taxon>
        <taxon>Pezizomycotina</taxon>
        <taxon>Leotiomycetes</taxon>
        <taxon>Helotiales</taxon>
        <taxon>Mollisiaceae</taxon>
        <taxon>Mollisia</taxon>
    </lineage>
</organism>
<evidence type="ECO:0000313" key="2">
    <source>
        <dbReference type="Proteomes" id="UP000070700"/>
    </source>
</evidence>
<dbReference type="RefSeq" id="XP_018067380.1">
    <property type="nucleotide sequence ID" value="XM_018205769.1"/>
</dbReference>
<dbReference type="InParanoid" id="A0A194WYK3"/>
<accession>A0A194WYK3</accession>
<dbReference type="GeneID" id="28815495"/>
<evidence type="ECO:0000313" key="1">
    <source>
        <dbReference type="EMBL" id="KUJ13025.1"/>
    </source>
</evidence>
<dbReference type="EMBL" id="KQ947423">
    <property type="protein sequence ID" value="KUJ13025.1"/>
    <property type="molecule type" value="Genomic_DNA"/>
</dbReference>
<gene>
    <name evidence="1" type="ORF">LY89DRAFT_198761</name>
</gene>
<dbReference type="AlphaFoldDB" id="A0A194WYK3"/>
<dbReference type="KEGG" id="psco:LY89DRAFT_198761"/>
<keyword evidence="2" id="KW-1185">Reference proteome</keyword>
<sequence length="151" mass="16719">MRFLFAMGGGGSIIFRAYSLELYLTIVEFREKMHDDGMGTVSTWEGMLPGAPVIRIHESATSFMLHVMFCAMFHFVPLSVRVKDCIASLVHGTLLILLYFLNLTSTHSPSPTPIYLYYRTEKCLPLGGEEAGHCPNLSRTSGLGAIGSELR</sequence>
<name>A0A194WYK3_MOLSC</name>
<protein>
    <submittedName>
        <fullName evidence="1">Uncharacterized protein</fullName>
    </submittedName>
</protein>